<dbReference type="SUPFAM" id="SSF55729">
    <property type="entry name" value="Acyl-CoA N-acyltransferases (Nat)"/>
    <property type="match status" value="1"/>
</dbReference>
<sequence>MTVETTIPSVTAQKPSLTLEHATIEDVPKLTRLWYNAFSIPAMLAIWPDTPGVRQWWDEVIRDEMLNKPQEKYLKVVDISTGRIAAYAKWSLQTAEDRGPRFPAWHPDMDPCGNDEFVRNLESSRARLVGGKKNFYLDTLATHTDYRKMGAARLLIDWGCRIADQENALAYIDASADGRPVYEKFGFVDRSDAQSAAVGLASMVREPR</sequence>
<dbReference type="Pfam" id="PF00583">
    <property type="entry name" value="Acetyltransf_1"/>
    <property type="match status" value="1"/>
</dbReference>
<evidence type="ECO:0000313" key="2">
    <source>
        <dbReference type="EMBL" id="KAB8075206.1"/>
    </source>
</evidence>
<dbReference type="EMBL" id="ML732198">
    <property type="protein sequence ID" value="KAB8075206.1"/>
    <property type="molecule type" value="Genomic_DNA"/>
</dbReference>
<keyword evidence="2" id="KW-0012">Acyltransferase</keyword>
<proteinExistence type="predicted"/>
<reference evidence="2 3" key="1">
    <citation type="submission" date="2019-04" db="EMBL/GenBank/DDBJ databases">
        <title>Friends and foes A comparative genomics study of 23 Aspergillus species from section Flavi.</title>
        <authorList>
            <consortium name="DOE Joint Genome Institute"/>
            <person name="Kjaerbolling I."/>
            <person name="Vesth T."/>
            <person name="Frisvad J.C."/>
            <person name="Nybo J.L."/>
            <person name="Theobald S."/>
            <person name="Kildgaard S."/>
            <person name="Isbrandt T."/>
            <person name="Kuo A."/>
            <person name="Sato A."/>
            <person name="Lyhne E.K."/>
            <person name="Kogle M.E."/>
            <person name="Wiebenga A."/>
            <person name="Kun R.S."/>
            <person name="Lubbers R.J."/>
            <person name="Makela M.R."/>
            <person name="Barry K."/>
            <person name="Chovatia M."/>
            <person name="Clum A."/>
            <person name="Daum C."/>
            <person name="Haridas S."/>
            <person name="He G."/>
            <person name="LaButti K."/>
            <person name="Lipzen A."/>
            <person name="Mondo S."/>
            <person name="Riley R."/>
            <person name="Salamov A."/>
            <person name="Simmons B.A."/>
            <person name="Magnuson J.K."/>
            <person name="Henrissat B."/>
            <person name="Mortensen U.H."/>
            <person name="Larsen T.O."/>
            <person name="Devries R.P."/>
            <person name="Grigoriev I.V."/>
            <person name="Machida M."/>
            <person name="Baker S.E."/>
            <person name="Andersen M.R."/>
        </authorList>
    </citation>
    <scope>NUCLEOTIDE SEQUENCE [LARGE SCALE GENOMIC DNA]</scope>
    <source>
        <strain evidence="2 3">CBS 151.66</strain>
    </source>
</reference>
<accession>A0A5N5X331</accession>
<dbReference type="CDD" id="cd04301">
    <property type="entry name" value="NAT_SF"/>
    <property type="match status" value="1"/>
</dbReference>
<name>A0A5N5X331_9EURO</name>
<dbReference type="OrthoDB" id="2115692at2759"/>
<dbReference type="Proteomes" id="UP000326565">
    <property type="component" value="Unassembled WGS sequence"/>
</dbReference>
<dbReference type="PANTHER" id="PTHR42791:SF2">
    <property type="entry name" value="N-ACETYLTRANSFERASE DOMAIN-CONTAINING PROTEIN"/>
    <property type="match status" value="1"/>
</dbReference>
<evidence type="ECO:0000313" key="3">
    <source>
        <dbReference type="Proteomes" id="UP000326565"/>
    </source>
</evidence>
<dbReference type="AlphaFoldDB" id="A0A5N5X331"/>
<keyword evidence="3" id="KW-1185">Reference proteome</keyword>
<organism evidence="2 3">
    <name type="scientific">Aspergillus leporis</name>
    <dbReference type="NCBI Taxonomy" id="41062"/>
    <lineage>
        <taxon>Eukaryota</taxon>
        <taxon>Fungi</taxon>
        <taxon>Dikarya</taxon>
        <taxon>Ascomycota</taxon>
        <taxon>Pezizomycotina</taxon>
        <taxon>Eurotiomycetes</taxon>
        <taxon>Eurotiomycetidae</taxon>
        <taxon>Eurotiales</taxon>
        <taxon>Aspergillaceae</taxon>
        <taxon>Aspergillus</taxon>
        <taxon>Aspergillus subgen. Circumdati</taxon>
    </lineage>
</organism>
<dbReference type="InterPro" id="IPR052523">
    <property type="entry name" value="Trichothecene_AcTrans"/>
</dbReference>
<dbReference type="GO" id="GO:0016747">
    <property type="term" value="F:acyltransferase activity, transferring groups other than amino-acyl groups"/>
    <property type="evidence" value="ECO:0007669"/>
    <property type="project" value="InterPro"/>
</dbReference>
<dbReference type="InterPro" id="IPR016181">
    <property type="entry name" value="Acyl_CoA_acyltransferase"/>
</dbReference>
<evidence type="ECO:0000259" key="1">
    <source>
        <dbReference type="PROSITE" id="PS51186"/>
    </source>
</evidence>
<dbReference type="Gene3D" id="3.40.630.30">
    <property type="match status" value="1"/>
</dbReference>
<gene>
    <name evidence="2" type="ORF">BDV29DRAFT_172438</name>
</gene>
<dbReference type="InterPro" id="IPR000182">
    <property type="entry name" value="GNAT_dom"/>
</dbReference>
<protein>
    <submittedName>
        <fullName evidence="2">Acyl-CoA N-acyltransferase</fullName>
    </submittedName>
</protein>
<dbReference type="PANTHER" id="PTHR42791">
    <property type="entry name" value="GNAT FAMILY ACETYLTRANSFERASE"/>
    <property type="match status" value="1"/>
</dbReference>
<keyword evidence="2" id="KW-0808">Transferase</keyword>
<feature type="domain" description="N-acetyltransferase" evidence="1">
    <location>
        <begin position="74"/>
        <end position="205"/>
    </location>
</feature>
<dbReference type="PROSITE" id="PS51186">
    <property type="entry name" value="GNAT"/>
    <property type="match status" value="1"/>
</dbReference>